<reference evidence="1" key="2">
    <citation type="journal article" date="2015" name="ISME J.">
        <title>A new class of marine Euryarchaeota group II from the Mediterranean deep chlorophyll maximum.</title>
        <authorList>
            <person name="Martin-Cuadrado A.B."/>
            <person name="Garcia-Heredia I."/>
            <person name="Molto A.G."/>
            <person name="Lopez-Ubeda R."/>
            <person name="Kimes N."/>
            <person name="Lopez-Garcia P."/>
            <person name="Moreira D."/>
            <person name="Rodriguez-Valera F."/>
        </authorList>
    </citation>
    <scope>NUCLEOTIDE SEQUENCE</scope>
</reference>
<dbReference type="AlphaFoldDB" id="A0A1B1TF18"/>
<sequence length="105" mass="11803">MVTRMSAKRIRSNYHKRILEWLIDSGGSVSDVAQALDLRMPHASLALSQLRESGDIIRDDQTGIRGAIHRITAKGRERLELDAVACLEQYVDEIPEGKDAIILDY</sequence>
<accession>A0A1B1TF18</accession>
<proteinExistence type="predicted"/>
<name>A0A1B1TF18_9ARCH</name>
<dbReference type="EMBL" id="KP211911">
    <property type="protein sequence ID" value="ANV80876.1"/>
    <property type="molecule type" value="Genomic_DNA"/>
</dbReference>
<evidence type="ECO:0000313" key="1">
    <source>
        <dbReference type="EMBL" id="ANV80876.1"/>
    </source>
</evidence>
<organism evidence="1">
    <name type="scientific">uncultured Poseidoniia archaeon</name>
    <dbReference type="NCBI Taxonomy" id="1697135"/>
    <lineage>
        <taxon>Archaea</taxon>
        <taxon>Methanobacteriati</taxon>
        <taxon>Thermoplasmatota</taxon>
        <taxon>Candidatus Poseidoniia</taxon>
        <taxon>environmental samples</taxon>
    </lineage>
</organism>
<reference evidence="1" key="1">
    <citation type="submission" date="2014-11" db="EMBL/GenBank/DDBJ databases">
        <authorList>
            <person name="Zhu J."/>
            <person name="Qi W."/>
            <person name="Song R."/>
        </authorList>
    </citation>
    <scope>NUCLEOTIDE SEQUENCE</scope>
</reference>
<dbReference type="Gene3D" id="1.10.10.10">
    <property type="entry name" value="Winged helix-like DNA-binding domain superfamily/Winged helix DNA-binding domain"/>
    <property type="match status" value="1"/>
</dbReference>
<evidence type="ECO:0008006" key="2">
    <source>
        <dbReference type="Google" id="ProtNLM"/>
    </source>
</evidence>
<protein>
    <recommendedName>
        <fullName evidence="2">HTH marR-type domain-containing protein</fullName>
    </recommendedName>
</protein>
<dbReference type="InterPro" id="IPR036390">
    <property type="entry name" value="WH_DNA-bd_sf"/>
</dbReference>
<dbReference type="SUPFAM" id="SSF46785">
    <property type="entry name" value="Winged helix' DNA-binding domain"/>
    <property type="match status" value="1"/>
</dbReference>
<dbReference type="InterPro" id="IPR036388">
    <property type="entry name" value="WH-like_DNA-bd_sf"/>
</dbReference>